<keyword evidence="2" id="KW-1133">Transmembrane helix</keyword>
<dbReference type="PROSITE" id="PS00018">
    <property type="entry name" value="EF_HAND_1"/>
    <property type="match status" value="2"/>
</dbReference>
<evidence type="ECO:0000256" key="1">
    <source>
        <dbReference type="ARBA" id="ARBA00022837"/>
    </source>
</evidence>
<dbReference type="AlphaFoldDB" id="A0A1Q9BT92"/>
<accession>A0A1Q9BT92</accession>
<evidence type="ECO:0000256" key="2">
    <source>
        <dbReference type="SAM" id="Phobius"/>
    </source>
</evidence>
<keyword evidence="2" id="KW-0472">Membrane</keyword>
<gene>
    <name evidence="4" type="ORF">AK812_SmicGene46719</name>
</gene>
<keyword evidence="5" id="KW-1185">Reference proteome</keyword>
<evidence type="ECO:0000313" key="5">
    <source>
        <dbReference type="Proteomes" id="UP000186817"/>
    </source>
</evidence>
<dbReference type="InterPro" id="IPR011992">
    <property type="entry name" value="EF-hand-dom_pair"/>
</dbReference>
<evidence type="ECO:0000259" key="3">
    <source>
        <dbReference type="PROSITE" id="PS50222"/>
    </source>
</evidence>
<dbReference type="InterPro" id="IPR002048">
    <property type="entry name" value="EF_hand_dom"/>
</dbReference>
<organism evidence="4 5">
    <name type="scientific">Symbiodinium microadriaticum</name>
    <name type="common">Dinoflagellate</name>
    <name type="synonym">Zooxanthella microadriatica</name>
    <dbReference type="NCBI Taxonomy" id="2951"/>
    <lineage>
        <taxon>Eukaryota</taxon>
        <taxon>Sar</taxon>
        <taxon>Alveolata</taxon>
        <taxon>Dinophyceae</taxon>
        <taxon>Suessiales</taxon>
        <taxon>Symbiodiniaceae</taxon>
        <taxon>Symbiodinium</taxon>
    </lineage>
</organism>
<dbReference type="Proteomes" id="UP000186817">
    <property type="component" value="Unassembled WGS sequence"/>
</dbReference>
<feature type="transmembrane region" description="Helical" evidence="2">
    <location>
        <begin position="25"/>
        <end position="43"/>
    </location>
</feature>
<dbReference type="Pfam" id="PF13202">
    <property type="entry name" value="EF-hand_5"/>
    <property type="match status" value="2"/>
</dbReference>
<dbReference type="InterPro" id="IPR018247">
    <property type="entry name" value="EF_Hand_1_Ca_BS"/>
</dbReference>
<keyword evidence="2" id="KW-0812">Transmembrane</keyword>
<reference evidence="4 5" key="1">
    <citation type="submission" date="2016-02" db="EMBL/GenBank/DDBJ databases">
        <title>Genome analysis of coral dinoflagellate symbionts highlights evolutionary adaptations to a symbiotic lifestyle.</title>
        <authorList>
            <person name="Aranda M."/>
            <person name="Li Y."/>
            <person name="Liew Y.J."/>
            <person name="Baumgarten S."/>
            <person name="Simakov O."/>
            <person name="Wilson M."/>
            <person name="Piel J."/>
            <person name="Ashoor H."/>
            <person name="Bougouffa S."/>
            <person name="Bajic V.B."/>
            <person name="Ryu T."/>
            <person name="Ravasi T."/>
            <person name="Bayer T."/>
            <person name="Micklem G."/>
            <person name="Kim H."/>
            <person name="Bhak J."/>
            <person name="Lajeunesse T.C."/>
            <person name="Voolstra C.R."/>
        </authorList>
    </citation>
    <scope>NUCLEOTIDE SEQUENCE [LARGE SCALE GENOMIC DNA]</scope>
    <source>
        <strain evidence="4 5">CCMP2467</strain>
    </source>
</reference>
<sequence length="129" mass="14112">MLSQFVAMDSIASVYQPLILEEPPLLLYLPVGAIVSIALMNLITAVARGRGTRECATNTFDTLDADGNGEIDIEEMARFDRPGTGRGSGINAGSWTVLRWTAWSLDVDSSGRVSRMEFEEGLLSIFLRE</sequence>
<proteinExistence type="predicted"/>
<dbReference type="PROSITE" id="PS50222">
    <property type="entry name" value="EF_HAND_2"/>
    <property type="match status" value="1"/>
</dbReference>
<protein>
    <recommendedName>
        <fullName evidence="3">EF-hand domain-containing protein</fullName>
    </recommendedName>
</protein>
<dbReference type="EMBL" id="LSRX01004578">
    <property type="protein sequence ID" value="OLP73895.1"/>
    <property type="molecule type" value="Genomic_DNA"/>
</dbReference>
<feature type="non-terminal residue" evidence="4">
    <location>
        <position position="129"/>
    </location>
</feature>
<dbReference type="Gene3D" id="1.10.238.10">
    <property type="entry name" value="EF-hand"/>
    <property type="match status" value="1"/>
</dbReference>
<dbReference type="OrthoDB" id="10529724at2759"/>
<name>A0A1Q9BT92_SYMMI</name>
<feature type="domain" description="EF-hand" evidence="3">
    <location>
        <begin position="51"/>
        <end position="86"/>
    </location>
</feature>
<keyword evidence="1" id="KW-0106">Calcium</keyword>
<dbReference type="GO" id="GO:0005509">
    <property type="term" value="F:calcium ion binding"/>
    <property type="evidence" value="ECO:0007669"/>
    <property type="project" value="InterPro"/>
</dbReference>
<dbReference type="SUPFAM" id="SSF47473">
    <property type="entry name" value="EF-hand"/>
    <property type="match status" value="1"/>
</dbReference>
<comment type="caution">
    <text evidence="4">The sequence shown here is derived from an EMBL/GenBank/DDBJ whole genome shotgun (WGS) entry which is preliminary data.</text>
</comment>
<evidence type="ECO:0000313" key="4">
    <source>
        <dbReference type="EMBL" id="OLP73895.1"/>
    </source>
</evidence>